<sequence length="152" mass="15840">MNANPIFKKSLIWGGLLALAIAIVGGVIGGLVDGSRGVISALIGTAMAAVFLGITVASILIANRYSKSDLYVPIFFGVVMGGWIVKFVLFLILAWNLSGADWINKTVLLLCLIVGVIGTLVVDCVAVAKGRLPAVSDIELPKYVDPDDAPAS</sequence>
<protein>
    <submittedName>
        <fullName evidence="2">Uncharacterized protein</fullName>
    </submittedName>
</protein>
<dbReference type="RefSeq" id="WP_030142887.1">
    <property type="nucleotide sequence ID" value="NZ_RCUY01000005.1"/>
</dbReference>
<feature type="transmembrane region" description="Helical" evidence="1">
    <location>
        <begin position="107"/>
        <end position="128"/>
    </location>
</feature>
<keyword evidence="1" id="KW-0472">Membrane</keyword>
<reference evidence="2 3" key="1">
    <citation type="submission" date="2018-10" db="EMBL/GenBank/DDBJ databases">
        <authorList>
            <person name="Li J."/>
        </authorList>
    </citation>
    <scope>NUCLEOTIDE SEQUENCE [LARGE SCALE GENOMIC DNA]</scope>
    <source>
        <strain evidence="2 3">JCM 11654</strain>
    </source>
</reference>
<comment type="caution">
    <text evidence="2">The sequence shown here is derived from an EMBL/GenBank/DDBJ whole genome shotgun (WGS) entry which is preliminary data.</text>
</comment>
<keyword evidence="1" id="KW-0812">Transmembrane</keyword>
<feature type="transmembrane region" description="Helical" evidence="1">
    <location>
        <begin position="12"/>
        <end position="32"/>
    </location>
</feature>
<evidence type="ECO:0000313" key="2">
    <source>
        <dbReference type="EMBL" id="RLP83275.1"/>
    </source>
</evidence>
<evidence type="ECO:0000313" key="3">
    <source>
        <dbReference type="Proteomes" id="UP000269438"/>
    </source>
</evidence>
<organism evidence="2 3">
    <name type="scientific">Mycetocola lacteus</name>
    <dbReference type="NCBI Taxonomy" id="76637"/>
    <lineage>
        <taxon>Bacteria</taxon>
        <taxon>Bacillati</taxon>
        <taxon>Actinomycetota</taxon>
        <taxon>Actinomycetes</taxon>
        <taxon>Micrococcales</taxon>
        <taxon>Microbacteriaceae</taxon>
        <taxon>Mycetocola</taxon>
    </lineage>
</organism>
<name>A0A3L7ATG2_9MICO</name>
<dbReference type="EMBL" id="RCUY01000005">
    <property type="protein sequence ID" value="RLP83275.1"/>
    <property type="molecule type" value="Genomic_DNA"/>
</dbReference>
<keyword evidence="1" id="KW-1133">Transmembrane helix</keyword>
<evidence type="ECO:0000256" key="1">
    <source>
        <dbReference type="SAM" id="Phobius"/>
    </source>
</evidence>
<gene>
    <name evidence="2" type="ORF">D9V34_08605</name>
</gene>
<feature type="transmembrane region" description="Helical" evidence="1">
    <location>
        <begin position="38"/>
        <end position="62"/>
    </location>
</feature>
<feature type="transmembrane region" description="Helical" evidence="1">
    <location>
        <begin position="74"/>
        <end position="95"/>
    </location>
</feature>
<dbReference type="AlphaFoldDB" id="A0A3L7ATG2"/>
<keyword evidence="3" id="KW-1185">Reference proteome</keyword>
<accession>A0A3L7ATG2</accession>
<dbReference type="OrthoDB" id="5117309at2"/>
<proteinExistence type="predicted"/>
<dbReference type="Proteomes" id="UP000269438">
    <property type="component" value="Unassembled WGS sequence"/>
</dbReference>